<evidence type="ECO:0000313" key="1">
    <source>
        <dbReference type="EMBL" id="EYU14378.1"/>
    </source>
</evidence>
<protein>
    <submittedName>
        <fullName evidence="1">Abi-like protein</fullName>
    </submittedName>
</protein>
<comment type="caution">
    <text evidence="1">The sequence shown here is derived from an EMBL/GenBank/DDBJ whole genome shotgun (WGS) entry which is preliminary data.</text>
</comment>
<dbReference type="RefSeq" id="WP_036780692.1">
    <property type="nucleotide sequence ID" value="NZ_CAWLTM010000066.1"/>
</dbReference>
<dbReference type="PATRIC" id="fig|1393736.3.peg.3198"/>
<accession>A0A022PHJ4</accession>
<dbReference type="Proteomes" id="UP000023464">
    <property type="component" value="Unassembled WGS sequence"/>
</dbReference>
<sequence length="350" mass="40648">MTITTIIDSLSSYRFSTYQLPVLGGMTKEECLGIYLWNKQLASAFFPALQIIEVSLRNAIYQGYIRYEEIKIENTFNQAQWQVEKNKIDKLWFINVFTQKNNAEAYRNILSATRQLQKDGKTLTPENYIAKLTLGFWVSMVNNSYDIQRNSYLTLWPELRGLVFPYALDTQTQRPLSINSIGNELKEINKIRNRLSHHEPLWRSKNAYQMEHIINKVVESYEKCLKVIKWINPSNLKLLSIIENNIKMSELCSIHSLWKNKQLSTGLSSLPIITGWGDENKLDVTHIGEIVKIVDTRYALIKSQKDKTIFFANSKDMKNNIQNYSTGTLVRFTPEASKNQYPNAKNVERT</sequence>
<organism evidence="1 2">
    <name type="scientific">Photorhabdus aegyptia</name>
    <dbReference type="NCBI Taxonomy" id="2805098"/>
    <lineage>
        <taxon>Bacteria</taxon>
        <taxon>Pseudomonadati</taxon>
        <taxon>Pseudomonadota</taxon>
        <taxon>Gammaproteobacteria</taxon>
        <taxon>Enterobacterales</taxon>
        <taxon>Morganellaceae</taxon>
        <taxon>Photorhabdus</taxon>
    </lineage>
</organism>
<dbReference type="AlphaFoldDB" id="A0A022PHJ4"/>
<reference evidence="1 2" key="1">
    <citation type="submission" date="2014-03" db="EMBL/GenBank/DDBJ databases">
        <title>Draft Genome of Photorhabdus luminescens BA1, an Egyptian Isolate.</title>
        <authorList>
            <person name="Ghazal S."/>
            <person name="Hurst S.G.IV."/>
            <person name="Morris K."/>
            <person name="Thomas K."/>
            <person name="Tisa L.S."/>
        </authorList>
    </citation>
    <scope>NUCLEOTIDE SEQUENCE [LARGE SCALE GENOMIC DNA]</scope>
    <source>
        <strain evidence="1 2">BA1</strain>
    </source>
</reference>
<evidence type="ECO:0000313" key="2">
    <source>
        <dbReference type="Proteomes" id="UP000023464"/>
    </source>
</evidence>
<dbReference type="Pfam" id="PF07751">
    <property type="entry name" value="Abi_2"/>
    <property type="match status" value="1"/>
</dbReference>
<gene>
    <name evidence="1" type="ORF">BA1DRAFT_03123</name>
</gene>
<proteinExistence type="predicted"/>
<dbReference type="EMBL" id="JFGV01000049">
    <property type="protein sequence ID" value="EYU14378.1"/>
    <property type="molecule type" value="Genomic_DNA"/>
</dbReference>
<keyword evidence="2" id="KW-1185">Reference proteome</keyword>
<name>A0A022PHJ4_9GAMM</name>
<dbReference type="InterPro" id="IPR011664">
    <property type="entry name" value="Abi_system_AbiD/AbiF-like"/>
</dbReference>